<comment type="function">
    <text evidence="5 7">Catalyzes the oxidation of uric acid to 5-hydroxyisourate, which is further processed to form (S)-allantoin.</text>
</comment>
<name>A0A402BHB8_9CHLR</name>
<dbReference type="Gene3D" id="3.10.270.10">
    <property type="entry name" value="Urate Oxidase"/>
    <property type="match status" value="1"/>
</dbReference>
<protein>
    <recommendedName>
        <fullName evidence="5 7">Uricase</fullName>
        <ecNumber evidence="5 7">1.7.3.3</ecNumber>
    </recommendedName>
    <alternativeName>
        <fullName evidence="5">Urate oxidase</fullName>
    </alternativeName>
</protein>
<dbReference type="AlphaFoldDB" id="A0A402BHB8"/>
<dbReference type="PANTHER" id="PTHR42874">
    <property type="entry name" value="URICASE"/>
    <property type="match status" value="1"/>
</dbReference>
<feature type="binding site" evidence="6">
    <location>
        <position position="74"/>
    </location>
    <ligand>
        <name>5-hydroxyisourate</name>
        <dbReference type="ChEBI" id="CHEBI:18072"/>
    </ligand>
</feature>
<keyword evidence="4 5" id="KW-0560">Oxidoreductase</keyword>
<dbReference type="EMBL" id="BIFT01000002">
    <property type="protein sequence ID" value="GCE30818.1"/>
    <property type="molecule type" value="Genomic_DNA"/>
</dbReference>
<feature type="binding site" evidence="6">
    <location>
        <position position="74"/>
    </location>
    <ligand>
        <name>urate</name>
        <dbReference type="ChEBI" id="CHEBI:17775"/>
    </ligand>
</feature>
<dbReference type="GO" id="GO:0019628">
    <property type="term" value="P:urate catabolic process"/>
    <property type="evidence" value="ECO:0007669"/>
    <property type="project" value="UniProtKB-UniPathway"/>
</dbReference>
<gene>
    <name evidence="8" type="ORF">KDA_63020</name>
</gene>
<dbReference type="EC" id="1.7.3.3" evidence="5 7"/>
<dbReference type="GO" id="GO:0006145">
    <property type="term" value="P:purine nucleobase catabolic process"/>
    <property type="evidence" value="ECO:0007669"/>
    <property type="project" value="TreeGrafter"/>
</dbReference>
<evidence type="ECO:0000313" key="8">
    <source>
        <dbReference type="EMBL" id="GCE30818.1"/>
    </source>
</evidence>
<feature type="binding site" evidence="6">
    <location>
        <position position="278"/>
    </location>
    <ligand>
        <name>5-hydroxyisourate</name>
        <dbReference type="ChEBI" id="CHEBI:18072"/>
    </ligand>
</feature>
<feature type="binding site" evidence="6">
    <location>
        <position position="186"/>
    </location>
    <ligand>
        <name>5-hydroxyisourate</name>
        <dbReference type="ChEBI" id="CHEBI:18072"/>
    </ligand>
</feature>
<keyword evidence="3 5" id="KW-0659">Purine metabolism</keyword>
<feature type="binding site" evidence="6">
    <location>
        <position position="73"/>
    </location>
    <ligand>
        <name>urate</name>
        <dbReference type="ChEBI" id="CHEBI:17775"/>
    </ligand>
</feature>
<comment type="caution">
    <text evidence="8">The sequence shown here is derived from an EMBL/GenBank/DDBJ whole genome shotgun (WGS) entry which is preliminary data.</text>
</comment>
<feature type="binding site" evidence="6">
    <location>
        <position position="278"/>
    </location>
    <ligand>
        <name>O2</name>
        <dbReference type="ChEBI" id="CHEBI:15379"/>
    </ligand>
</feature>
<evidence type="ECO:0000256" key="2">
    <source>
        <dbReference type="ARBA" id="ARBA00009760"/>
    </source>
</evidence>
<evidence type="ECO:0000256" key="7">
    <source>
        <dbReference type="RuleBase" id="RU004455"/>
    </source>
</evidence>
<accession>A0A402BHB8</accession>
<feature type="binding site" evidence="6">
    <location>
        <position position="252"/>
    </location>
    <ligand>
        <name>urate</name>
        <dbReference type="ChEBI" id="CHEBI:17775"/>
    </ligand>
</feature>
<feature type="binding site" evidence="6">
    <location>
        <position position="203"/>
    </location>
    <ligand>
        <name>5-hydroxyisourate</name>
        <dbReference type="ChEBI" id="CHEBI:18072"/>
    </ligand>
</feature>
<proteinExistence type="inferred from homology"/>
<keyword evidence="9" id="KW-1185">Reference proteome</keyword>
<organism evidence="8 9">
    <name type="scientific">Dictyobacter alpinus</name>
    <dbReference type="NCBI Taxonomy" id="2014873"/>
    <lineage>
        <taxon>Bacteria</taxon>
        <taxon>Bacillati</taxon>
        <taxon>Chloroflexota</taxon>
        <taxon>Ktedonobacteria</taxon>
        <taxon>Ktedonobacterales</taxon>
        <taxon>Dictyobacteraceae</taxon>
        <taxon>Dictyobacter</taxon>
    </lineage>
</organism>
<evidence type="ECO:0000256" key="5">
    <source>
        <dbReference type="PIRNR" id="PIRNR000241"/>
    </source>
</evidence>
<feature type="binding site" evidence="6">
    <location>
        <position position="186"/>
    </location>
    <ligand>
        <name>urate</name>
        <dbReference type="ChEBI" id="CHEBI:17775"/>
    </ligand>
</feature>
<dbReference type="PIRSF" id="PIRSF000241">
    <property type="entry name" value="Urate_oxidase"/>
    <property type="match status" value="1"/>
</dbReference>
<dbReference type="PANTHER" id="PTHR42874:SF1">
    <property type="entry name" value="URICASE"/>
    <property type="match status" value="1"/>
</dbReference>
<comment type="similarity">
    <text evidence="2 5 7">Belongs to the uricase family.</text>
</comment>
<feature type="binding site" evidence="6">
    <location>
        <position position="278"/>
    </location>
    <ligand>
        <name>urate</name>
        <dbReference type="ChEBI" id="CHEBI:17775"/>
    </ligand>
</feature>
<feature type="binding site" evidence="6">
    <location>
        <position position="203"/>
    </location>
    <ligand>
        <name>urate</name>
        <dbReference type="ChEBI" id="CHEBI:17775"/>
    </ligand>
</feature>
<evidence type="ECO:0000256" key="3">
    <source>
        <dbReference type="ARBA" id="ARBA00022631"/>
    </source>
</evidence>
<dbReference type="PRINTS" id="PR00093">
    <property type="entry name" value="URICASE"/>
</dbReference>
<dbReference type="OrthoDB" id="9809009at2"/>
<evidence type="ECO:0000256" key="1">
    <source>
        <dbReference type="ARBA" id="ARBA00004831"/>
    </source>
</evidence>
<evidence type="ECO:0000313" key="9">
    <source>
        <dbReference type="Proteomes" id="UP000287171"/>
    </source>
</evidence>
<dbReference type="GO" id="GO:0004846">
    <property type="term" value="F:urate oxidase activity"/>
    <property type="evidence" value="ECO:0007669"/>
    <property type="project" value="UniProtKB-EC"/>
</dbReference>
<feature type="binding site" evidence="6">
    <location>
        <position position="73"/>
    </location>
    <ligand>
        <name>5-hydroxyisourate</name>
        <dbReference type="ChEBI" id="CHEBI:18072"/>
    </ligand>
</feature>
<comment type="catalytic activity">
    <reaction evidence="5 7">
        <text>urate + O2 + H2O = 5-hydroxyisourate + H2O2</text>
        <dbReference type="Rhea" id="RHEA:21368"/>
        <dbReference type="ChEBI" id="CHEBI:15377"/>
        <dbReference type="ChEBI" id="CHEBI:15379"/>
        <dbReference type="ChEBI" id="CHEBI:16240"/>
        <dbReference type="ChEBI" id="CHEBI:17775"/>
        <dbReference type="ChEBI" id="CHEBI:18072"/>
        <dbReference type="EC" id="1.7.3.3"/>
    </reaction>
</comment>
<comment type="pathway">
    <text evidence="1 5">Purine metabolism; urate degradation; (S)-allantoin from urate: step 1/3.</text>
</comment>
<sequence length="314" mass="36151">MNSEFSFSTSYGKLRVPVYRVYATPLRDVMPIPESEFVRRENILFAYEIDVDVLGENFLPAYTHGDNSNVVATDSMKNFVLRQALEFEGSTLEEFLNALGRRFLFTYAQMERLRLSARELPFAQVIVPEQGVGIFVESHLLFKRSHNDYAVAMLSFERDQQGAPLLTDHRCGHVGMELFKVTGSSFSHFVRDQYTTLPERVDRPLFIFLDAYWKYQDSAALLASDHEYYVPAEQVRDLLQVVFHEFVSESIQHLVHEMGKRLLARFPQLAEVSFEAQNRTRDQIAVSSSDETVKVYSDPFSAYGVIRLTVSRQV</sequence>
<dbReference type="InterPro" id="IPR002042">
    <property type="entry name" value="Uricase"/>
</dbReference>
<dbReference type="UniPathway" id="UPA00394">
    <property type="reaction ID" value="UER00650"/>
</dbReference>
<reference evidence="9" key="1">
    <citation type="submission" date="2018-12" db="EMBL/GenBank/DDBJ databases">
        <title>Tengunoibacter tsumagoiensis gen. nov., sp. nov., Dictyobacter kobayashii sp. nov., D. alpinus sp. nov., and D. joshuensis sp. nov. and description of Dictyobacteraceae fam. nov. within the order Ktedonobacterales isolated from Tengu-no-mugimeshi.</title>
        <authorList>
            <person name="Wang C.M."/>
            <person name="Zheng Y."/>
            <person name="Sakai Y."/>
            <person name="Toyoda A."/>
            <person name="Minakuchi Y."/>
            <person name="Abe K."/>
            <person name="Yokota A."/>
            <person name="Yabe S."/>
        </authorList>
    </citation>
    <scope>NUCLEOTIDE SEQUENCE [LARGE SCALE GENOMIC DNA]</scope>
    <source>
        <strain evidence="9">Uno16</strain>
    </source>
</reference>
<dbReference type="Pfam" id="PF01014">
    <property type="entry name" value="Uricase"/>
    <property type="match status" value="2"/>
</dbReference>
<dbReference type="NCBIfam" id="TIGR03383">
    <property type="entry name" value="urate_oxi"/>
    <property type="match status" value="1"/>
</dbReference>
<dbReference type="Proteomes" id="UP000287171">
    <property type="component" value="Unassembled WGS sequence"/>
</dbReference>
<feature type="binding site" evidence="6">
    <location>
        <position position="73"/>
    </location>
    <ligand>
        <name>O2</name>
        <dbReference type="ChEBI" id="CHEBI:15379"/>
    </ligand>
</feature>
<dbReference type="RefSeq" id="WP_126630859.1">
    <property type="nucleotide sequence ID" value="NZ_BIFT01000002.1"/>
</dbReference>
<dbReference type="SUPFAM" id="SSF55620">
    <property type="entry name" value="Tetrahydrobiopterin biosynthesis enzymes-like"/>
    <property type="match status" value="2"/>
</dbReference>
<evidence type="ECO:0000256" key="6">
    <source>
        <dbReference type="PIRSR" id="PIRSR000241-2"/>
    </source>
</evidence>
<evidence type="ECO:0000256" key="4">
    <source>
        <dbReference type="ARBA" id="ARBA00023002"/>
    </source>
</evidence>
<feature type="binding site" evidence="6">
    <location>
        <position position="252"/>
    </location>
    <ligand>
        <name>5-hydroxyisourate</name>
        <dbReference type="ChEBI" id="CHEBI:18072"/>
    </ligand>
</feature>